<sequence>MDLHCRIKTPSVSFFCIINVLFIKLLCAILSLQCYFQCRPDVDPAERQKNCRLLLSELRIPFPLSPALLFPFSFSVYQNRYLPKI</sequence>
<evidence type="ECO:0000313" key="1">
    <source>
        <dbReference type="EMBL" id="KAI4300436.1"/>
    </source>
</evidence>
<reference evidence="1 2" key="1">
    <citation type="journal article" date="2022" name="DNA Res.">
        <title>Chromosomal-level genome assembly of the orchid tree Bauhinia variegata (Leguminosae; Cercidoideae) supports the allotetraploid origin hypothesis of Bauhinia.</title>
        <authorList>
            <person name="Zhong Y."/>
            <person name="Chen Y."/>
            <person name="Zheng D."/>
            <person name="Pang J."/>
            <person name="Liu Y."/>
            <person name="Luo S."/>
            <person name="Meng S."/>
            <person name="Qian L."/>
            <person name="Wei D."/>
            <person name="Dai S."/>
            <person name="Zhou R."/>
        </authorList>
    </citation>
    <scope>NUCLEOTIDE SEQUENCE [LARGE SCALE GENOMIC DNA]</scope>
    <source>
        <strain evidence="1">BV-YZ2020</strain>
    </source>
</reference>
<organism evidence="1 2">
    <name type="scientific">Bauhinia variegata</name>
    <name type="common">Purple orchid tree</name>
    <name type="synonym">Phanera variegata</name>
    <dbReference type="NCBI Taxonomy" id="167791"/>
    <lineage>
        <taxon>Eukaryota</taxon>
        <taxon>Viridiplantae</taxon>
        <taxon>Streptophyta</taxon>
        <taxon>Embryophyta</taxon>
        <taxon>Tracheophyta</taxon>
        <taxon>Spermatophyta</taxon>
        <taxon>Magnoliopsida</taxon>
        <taxon>eudicotyledons</taxon>
        <taxon>Gunneridae</taxon>
        <taxon>Pentapetalae</taxon>
        <taxon>rosids</taxon>
        <taxon>fabids</taxon>
        <taxon>Fabales</taxon>
        <taxon>Fabaceae</taxon>
        <taxon>Cercidoideae</taxon>
        <taxon>Cercideae</taxon>
        <taxon>Bauhiniinae</taxon>
        <taxon>Bauhinia</taxon>
    </lineage>
</organism>
<gene>
    <name evidence="1" type="ORF">L6164_033816</name>
</gene>
<dbReference type="Proteomes" id="UP000828941">
    <property type="component" value="Chromosome 13"/>
</dbReference>
<name>A0ACB9KTP7_BAUVA</name>
<dbReference type="EMBL" id="CM039438">
    <property type="protein sequence ID" value="KAI4300436.1"/>
    <property type="molecule type" value="Genomic_DNA"/>
</dbReference>
<keyword evidence="2" id="KW-1185">Reference proteome</keyword>
<proteinExistence type="predicted"/>
<evidence type="ECO:0000313" key="2">
    <source>
        <dbReference type="Proteomes" id="UP000828941"/>
    </source>
</evidence>
<accession>A0ACB9KTP7</accession>
<protein>
    <submittedName>
        <fullName evidence="1">Uncharacterized protein</fullName>
    </submittedName>
</protein>
<comment type="caution">
    <text evidence="1">The sequence shown here is derived from an EMBL/GenBank/DDBJ whole genome shotgun (WGS) entry which is preliminary data.</text>
</comment>